<dbReference type="EMBL" id="JBHSFH010000014">
    <property type="protein sequence ID" value="MFC4497077.1"/>
    <property type="molecule type" value="Genomic_DNA"/>
</dbReference>
<evidence type="ECO:0000313" key="4">
    <source>
        <dbReference type="Proteomes" id="UP001595997"/>
    </source>
</evidence>
<feature type="region of interest" description="Disordered" evidence="1">
    <location>
        <begin position="24"/>
        <end position="57"/>
    </location>
</feature>
<name>A0ABV9AAZ7_9ACTN</name>
<accession>A0ABV9AAZ7</accession>
<dbReference type="RefSeq" id="WP_386451538.1">
    <property type="nucleotide sequence ID" value="NZ_JBHSFH010000014.1"/>
</dbReference>
<evidence type="ECO:0008006" key="5">
    <source>
        <dbReference type="Google" id="ProtNLM"/>
    </source>
</evidence>
<feature type="signal peptide" evidence="2">
    <location>
        <begin position="1"/>
        <end position="26"/>
    </location>
</feature>
<proteinExistence type="predicted"/>
<keyword evidence="4" id="KW-1185">Reference proteome</keyword>
<protein>
    <recommendedName>
        <fullName evidence="5">Secreted protein</fullName>
    </recommendedName>
</protein>
<gene>
    <name evidence="3" type="ORF">ACFPA8_23380</name>
</gene>
<evidence type="ECO:0000313" key="3">
    <source>
        <dbReference type="EMBL" id="MFC4497077.1"/>
    </source>
</evidence>
<dbReference type="Proteomes" id="UP001595997">
    <property type="component" value="Unassembled WGS sequence"/>
</dbReference>
<reference evidence="4" key="1">
    <citation type="journal article" date="2019" name="Int. J. Syst. Evol. Microbiol.">
        <title>The Global Catalogue of Microorganisms (GCM) 10K type strain sequencing project: providing services to taxonomists for standard genome sequencing and annotation.</title>
        <authorList>
            <consortium name="The Broad Institute Genomics Platform"/>
            <consortium name="The Broad Institute Genome Sequencing Center for Infectious Disease"/>
            <person name="Wu L."/>
            <person name="Ma J."/>
        </authorList>
    </citation>
    <scope>NUCLEOTIDE SEQUENCE [LARGE SCALE GENOMIC DNA]</scope>
    <source>
        <strain evidence="4">CGMCC 4.7357</strain>
    </source>
</reference>
<feature type="compositionally biased region" description="Polar residues" evidence="1">
    <location>
        <begin position="35"/>
        <end position="55"/>
    </location>
</feature>
<feature type="chain" id="PRO_5046949735" description="Secreted protein" evidence="2">
    <location>
        <begin position="27"/>
        <end position="245"/>
    </location>
</feature>
<keyword evidence="2" id="KW-0732">Signal</keyword>
<comment type="caution">
    <text evidence="3">The sequence shown here is derived from an EMBL/GenBank/DDBJ whole genome shotgun (WGS) entry which is preliminary data.</text>
</comment>
<evidence type="ECO:0000256" key="2">
    <source>
        <dbReference type="SAM" id="SignalP"/>
    </source>
</evidence>
<evidence type="ECO:0000256" key="1">
    <source>
        <dbReference type="SAM" id="MobiDB-lite"/>
    </source>
</evidence>
<sequence>MKARKTLIALCVISSFAAGGTTIAGAEPNPGASPRTEQTSSTGTTNRTPDSQASNDPVIATYKGRKINLSLTWGHATVCSEYPDLSVKCFDNDSQARADLAAYKKHHPSAFPAVPKHPAGIRPKAAGIGNHAGAKSQTATAPDSCAYGWVCIYQHDTWNENNDGRKLQWSAEGKKTLGKYGFRDETSSTCNNNEIGGMDLIDYRNNLPDPRVPTQLRTCIEDLEDVDYPGWGTGSWGDRADAVEF</sequence>
<organism evidence="3 4">
    <name type="scientific">Streptomyces ovatisporus</name>
    <dbReference type="NCBI Taxonomy" id="1128682"/>
    <lineage>
        <taxon>Bacteria</taxon>
        <taxon>Bacillati</taxon>
        <taxon>Actinomycetota</taxon>
        <taxon>Actinomycetes</taxon>
        <taxon>Kitasatosporales</taxon>
        <taxon>Streptomycetaceae</taxon>
        <taxon>Streptomyces</taxon>
    </lineage>
</organism>